<feature type="transmembrane region" description="Helical" evidence="2">
    <location>
        <begin position="214"/>
        <end position="233"/>
    </location>
</feature>
<reference evidence="3" key="2">
    <citation type="submission" date="2022-01" db="EMBL/GenBank/DDBJ databases">
        <authorList>
            <person name="Hirooka S."/>
            <person name="Miyagishima S.Y."/>
        </authorList>
    </citation>
    <scope>NUCLEOTIDE SEQUENCE</scope>
    <source>
        <strain evidence="3">NBRC 102759</strain>
    </source>
</reference>
<keyword evidence="2" id="KW-0472">Membrane</keyword>
<keyword evidence="2" id="KW-1133">Transmembrane helix</keyword>
<feature type="transmembrane region" description="Helical" evidence="2">
    <location>
        <begin position="374"/>
        <end position="394"/>
    </location>
</feature>
<gene>
    <name evidence="3" type="ORF">GpartN1_g76.t1</name>
</gene>
<feature type="compositionally biased region" description="Polar residues" evidence="1">
    <location>
        <begin position="104"/>
        <end position="115"/>
    </location>
</feature>
<feature type="region of interest" description="Disordered" evidence="1">
    <location>
        <begin position="89"/>
        <end position="115"/>
    </location>
</feature>
<organism evidence="3 4">
    <name type="scientific">Galdieria partita</name>
    <dbReference type="NCBI Taxonomy" id="83374"/>
    <lineage>
        <taxon>Eukaryota</taxon>
        <taxon>Rhodophyta</taxon>
        <taxon>Bangiophyceae</taxon>
        <taxon>Galdieriales</taxon>
        <taxon>Galdieriaceae</taxon>
        <taxon>Galdieria</taxon>
    </lineage>
</organism>
<keyword evidence="2" id="KW-0812">Transmembrane</keyword>
<feature type="compositionally biased region" description="Basic and acidic residues" evidence="1">
    <location>
        <begin position="568"/>
        <end position="579"/>
    </location>
</feature>
<feature type="region of interest" description="Disordered" evidence="1">
    <location>
        <begin position="557"/>
        <end position="579"/>
    </location>
</feature>
<dbReference type="Proteomes" id="UP001061958">
    <property type="component" value="Unassembled WGS sequence"/>
</dbReference>
<evidence type="ECO:0000256" key="2">
    <source>
        <dbReference type="SAM" id="Phobius"/>
    </source>
</evidence>
<evidence type="ECO:0000256" key="1">
    <source>
        <dbReference type="SAM" id="MobiDB-lite"/>
    </source>
</evidence>
<keyword evidence="4" id="KW-1185">Reference proteome</keyword>
<proteinExistence type="predicted"/>
<evidence type="ECO:0000313" key="3">
    <source>
        <dbReference type="EMBL" id="GJQ08285.1"/>
    </source>
</evidence>
<dbReference type="AlphaFoldDB" id="A0A9C7PPX7"/>
<comment type="caution">
    <text evidence="3">The sequence shown here is derived from an EMBL/GenBank/DDBJ whole genome shotgun (WGS) entry which is preliminary data.</text>
</comment>
<protein>
    <submittedName>
        <fullName evidence="3">Uncharacterized protein</fullName>
    </submittedName>
</protein>
<dbReference type="OrthoDB" id="10362143at2759"/>
<evidence type="ECO:0000313" key="4">
    <source>
        <dbReference type="Proteomes" id="UP001061958"/>
    </source>
</evidence>
<feature type="transmembrane region" description="Helical" evidence="2">
    <location>
        <begin position="171"/>
        <end position="194"/>
    </location>
</feature>
<reference evidence="3" key="1">
    <citation type="journal article" date="2022" name="Proc. Natl. Acad. Sci. U.S.A.">
        <title>Life cycle and functional genomics of the unicellular red alga Galdieria for elucidating algal and plant evolution and industrial use.</title>
        <authorList>
            <person name="Hirooka S."/>
            <person name="Itabashi T."/>
            <person name="Ichinose T.M."/>
            <person name="Onuma R."/>
            <person name="Fujiwara T."/>
            <person name="Yamashita S."/>
            <person name="Jong L.W."/>
            <person name="Tomita R."/>
            <person name="Iwane A.H."/>
            <person name="Miyagishima S.Y."/>
        </authorList>
    </citation>
    <scope>NUCLEOTIDE SEQUENCE</scope>
    <source>
        <strain evidence="3">NBRC 102759</strain>
    </source>
</reference>
<sequence length="579" mass="67716">MKLQSMRSYDAVFLCAEFFHPSSLPKPFYRRALPCRNSIRHRYGTKCDTRIARHRERVQFSCLAVRYRKYFGILHKFVFRKFTNKPSSLPGRNRPLREEKEKTSTLNNVKEPPSQTFSEHLCSGQAETFIQVLQKGQRNGQVQRLTQEHKEQLISFAKSVESSRSKRTKAVYFLVSILFLTISFLLIVPTKQYYSSFSKPVEWIGLLFGWERHFGPLVSFVTPIMLFTYTFFFPLSFRDTYRRYILSYFLVLFAQGIASICSFTGFGYIRLCTEIVLYGIYIPVVLWAWSDLKVELEMAYILDKRYSFVFNFWRILRTCECFISTVARIFFIFILYSSRTMLFGNETSINSLKCMLGFSQFSIYGWKELVLSRVGFVLLYCYILYSLLFFTVFVDCGSEFYSRHDISPFTQIFLCLGLLDRNLTKREARKKTVAWTGFFAAIDKKLEEMFVSGRDSVDVRDGANYPLKNQSNVFSFIANFEVPWDGEPELQEEVLLPFRQYLDNVALAIRARNEAYPKSDENKLLPGSARELESAMLLFSKAIPPNRQHYDVEQLYDEPEGNLSVNSDKTEHSSERSKI</sequence>
<dbReference type="EMBL" id="BQMJ01000001">
    <property type="protein sequence ID" value="GJQ08285.1"/>
    <property type="molecule type" value="Genomic_DNA"/>
</dbReference>
<feature type="transmembrane region" description="Helical" evidence="2">
    <location>
        <begin position="245"/>
        <end position="269"/>
    </location>
</feature>
<accession>A0A9C7PPX7</accession>
<feature type="transmembrane region" description="Helical" evidence="2">
    <location>
        <begin position="315"/>
        <end position="336"/>
    </location>
</feature>
<feature type="transmembrane region" description="Helical" evidence="2">
    <location>
        <begin position="275"/>
        <end position="294"/>
    </location>
</feature>
<name>A0A9C7PPX7_9RHOD</name>